<dbReference type="Proteomes" id="UP000567179">
    <property type="component" value="Unassembled WGS sequence"/>
</dbReference>
<feature type="region of interest" description="Disordered" evidence="1">
    <location>
        <begin position="1"/>
        <end position="35"/>
    </location>
</feature>
<proteinExistence type="predicted"/>
<dbReference type="OrthoDB" id="5424209at2759"/>
<sequence length="116" mass="13088">MLYSALYPKGTSTPSSGSMVPAHGQHRLDEPDLQLPSPIHRRALLARRSQGRFERRSPGRCDLFYHENHNKNGEPSLHVYALTNKHVLGATVDADHEFRSVGSPREYVRLVDVNCL</sequence>
<dbReference type="AlphaFoldDB" id="A0A8H5BFU6"/>
<evidence type="ECO:0000313" key="3">
    <source>
        <dbReference type="Proteomes" id="UP000567179"/>
    </source>
</evidence>
<keyword evidence="3" id="KW-1185">Reference proteome</keyword>
<name>A0A8H5BFU6_9AGAR</name>
<dbReference type="EMBL" id="JAACJJ010000028">
    <property type="protein sequence ID" value="KAF5322594.1"/>
    <property type="molecule type" value="Genomic_DNA"/>
</dbReference>
<protein>
    <submittedName>
        <fullName evidence="2">Uncharacterized protein</fullName>
    </submittedName>
</protein>
<accession>A0A8H5BFU6</accession>
<gene>
    <name evidence="2" type="ORF">D9619_000166</name>
</gene>
<comment type="caution">
    <text evidence="2">The sequence shown here is derived from an EMBL/GenBank/DDBJ whole genome shotgun (WGS) entry which is preliminary data.</text>
</comment>
<evidence type="ECO:0000256" key="1">
    <source>
        <dbReference type="SAM" id="MobiDB-lite"/>
    </source>
</evidence>
<evidence type="ECO:0000313" key="2">
    <source>
        <dbReference type="EMBL" id="KAF5322594.1"/>
    </source>
</evidence>
<organism evidence="2 3">
    <name type="scientific">Psilocybe cf. subviscida</name>
    <dbReference type="NCBI Taxonomy" id="2480587"/>
    <lineage>
        <taxon>Eukaryota</taxon>
        <taxon>Fungi</taxon>
        <taxon>Dikarya</taxon>
        <taxon>Basidiomycota</taxon>
        <taxon>Agaricomycotina</taxon>
        <taxon>Agaricomycetes</taxon>
        <taxon>Agaricomycetidae</taxon>
        <taxon>Agaricales</taxon>
        <taxon>Agaricineae</taxon>
        <taxon>Strophariaceae</taxon>
        <taxon>Psilocybe</taxon>
    </lineage>
</organism>
<reference evidence="2 3" key="1">
    <citation type="journal article" date="2020" name="ISME J.">
        <title>Uncovering the hidden diversity of litter-decomposition mechanisms in mushroom-forming fungi.</title>
        <authorList>
            <person name="Floudas D."/>
            <person name="Bentzer J."/>
            <person name="Ahren D."/>
            <person name="Johansson T."/>
            <person name="Persson P."/>
            <person name="Tunlid A."/>
        </authorList>
    </citation>
    <scope>NUCLEOTIDE SEQUENCE [LARGE SCALE GENOMIC DNA]</scope>
    <source>
        <strain evidence="2 3">CBS 101986</strain>
    </source>
</reference>